<dbReference type="InterPro" id="IPR036045">
    <property type="entry name" value="Sec1-like_sf"/>
</dbReference>
<dbReference type="EMBL" id="LSSN01001179">
    <property type="protein sequence ID" value="OMJ20677.1"/>
    <property type="molecule type" value="Genomic_DNA"/>
</dbReference>
<evidence type="ECO:0000256" key="1">
    <source>
        <dbReference type="ARBA" id="ARBA00009884"/>
    </source>
</evidence>
<evidence type="ECO:0000313" key="2">
    <source>
        <dbReference type="EMBL" id="OMJ20677.1"/>
    </source>
</evidence>
<proteinExistence type="inferred from homology"/>
<dbReference type="PANTHER" id="PTHR11679">
    <property type="entry name" value="VESICLE PROTEIN SORTING-ASSOCIATED"/>
    <property type="match status" value="1"/>
</dbReference>
<organism evidence="2 3">
    <name type="scientific">Smittium culicis</name>
    <dbReference type="NCBI Taxonomy" id="133412"/>
    <lineage>
        <taxon>Eukaryota</taxon>
        <taxon>Fungi</taxon>
        <taxon>Fungi incertae sedis</taxon>
        <taxon>Zoopagomycota</taxon>
        <taxon>Kickxellomycotina</taxon>
        <taxon>Harpellomycetes</taxon>
        <taxon>Harpellales</taxon>
        <taxon>Legeriomycetaceae</taxon>
        <taxon>Smittium</taxon>
    </lineage>
</organism>
<dbReference type="Gene3D" id="3.90.830.10">
    <property type="entry name" value="Syntaxin Binding Protein 1, Chain A, domain 2"/>
    <property type="match status" value="1"/>
</dbReference>
<dbReference type="Proteomes" id="UP000187283">
    <property type="component" value="Unassembled WGS sequence"/>
</dbReference>
<sequence>MDLTTPLMHDFYYESMVMDLVEPVKIKKYLKKPLEEVSGDKVEYILQENDPVWNKYRYVHISDAMRGLATDFKKFKSENTLFEKIQSQINSSIGIGKNSPSSLNSGESNLQQLVEAVSRLPDFNASVGYYSLHIELMRHQPNS</sequence>
<keyword evidence="3" id="KW-1185">Reference proteome</keyword>
<dbReference type="InterPro" id="IPR043127">
    <property type="entry name" value="Sec-1-like_dom3a"/>
</dbReference>
<protein>
    <submittedName>
        <fullName evidence="2">Protein transport protein sec1</fullName>
    </submittedName>
</protein>
<name>A0A1R1Y145_9FUNG</name>
<dbReference type="STRING" id="133412.A0A1R1Y145"/>
<dbReference type="SUPFAM" id="SSF56815">
    <property type="entry name" value="Sec1/munc18-like (SM) proteins"/>
    <property type="match status" value="1"/>
</dbReference>
<dbReference type="Pfam" id="PF00995">
    <property type="entry name" value="Sec1"/>
    <property type="match status" value="1"/>
</dbReference>
<dbReference type="GO" id="GO:0016192">
    <property type="term" value="P:vesicle-mediated transport"/>
    <property type="evidence" value="ECO:0007669"/>
    <property type="project" value="InterPro"/>
</dbReference>
<comment type="similarity">
    <text evidence="1">Belongs to the STXBP/unc-18/SEC1 family.</text>
</comment>
<dbReference type="InterPro" id="IPR001619">
    <property type="entry name" value="Sec1-like"/>
</dbReference>
<dbReference type="OrthoDB" id="2228at2759"/>
<accession>A0A1R1Y145</accession>
<evidence type="ECO:0000313" key="3">
    <source>
        <dbReference type="Proteomes" id="UP000187283"/>
    </source>
</evidence>
<reference evidence="2 3" key="1">
    <citation type="submission" date="2017-01" db="EMBL/GenBank/DDBJ databases">
        <authorList>
            <person name="Mah S.A."/>
            <person name="Swanson W.J."/>
            <person name="Moy G.W."/>
            <person name="Vacquier V.D."/>
        </authorList>
    </citation>
    <scope>NUCLEOTIDE SEQUENCE [LARGE SCALE GENOMIC DNA]</scope>
    <source>
        <strain evidence="2 3">GSMNP</strain>
    </source>
</reference>
<gene>
    <name evidence="2" type="ORF">AYI70_g3967</name>
</gene>
<comment type="caution">
    <text evidence="2">The sequence shown here is derived from an EMBL/GenBank/DDBJ whole genome shotgun (WGS) entry which is preliminary data.</text>
</comment>
<dbReference type="AlphaFoldDB" id="A0A1R1Y145"/>